<evidence type="ECO:0000256" key="1">
    <source>
        <dbReference type="SAM" id="MobiDB-lite"/>
    </source>
</evidence>
<feature type="compositionally biased region" description="Low complexity" evidence="1">
    <location>
        <begin position="87"/>
        <end position="99"/>
    </location>
</feature>
<name>A0A1G7UNF1_9RHOB</name>
<gene>
    <name evidence="4" type="ORF">SAMN04489759_10868</name>
</gene>
<keyword evidence="2" id="KW-1133">Transmembrane helix</keyword>
<reference evidence="5" key="1">
    <citation type="submission" date="2016-10" db="EMBL/GenBank/DDBJ databases">
        <authorList>
            <person name="Varghese N."/>
            <person name="Submissions S."/>
        </authorList>
    </citation>
    <scope>NUCLEOTIDE SEQUENCE [LARGE SCALE GENOMIC DNA]</scope>
    <source>
        <strain evidence="5">DSM 16477</strain>
    </source>
</reference>
<sequence length="320" mass="35451">MRLICPNCDAQYEVPDEVMPAAGRDVQCSNCGQTWFQHHPDNAPEEDEAEFPHDDAPKDDEPEAVAGAPSAEAADDDYTDVDADENPFPNLRAEAAAAPASPPPTRRQLDPAVAEILRQEAAAEQEARRRRQSEPLESQPELGLDEGWPDEDLRDDDAEVDNDPQEEPDTPPRNDDAEHRAHEARVRMARMRGEPEPPHPTEAATAAPRRDLLPDIDEINSTLRHDRSQDAGPTPTAALDKPQKERRSGGFMRGFVLMMALAAILALVYAYAPQIAQSLPQADPYLSSYVAWMDDARIWLDGQLQDLLVWLDTVATQSQS</sequence>
<dbReference type="EMBL" id="FNBP01000008">
    <property type="protein sequence ID" value="SDG49125.1"/>
    <property type="molecule type" value="Genomic_DNA"/>
</dbReference>
<evidence type="ECO:0000259" key="3">
    <source>
        <dbReference type="Pfam" id="PF13717"/>
    </source>
</evidence>
<dbReference type="Proteomes" id="UP000199399">
    <property type="component" value="Unassembled WGS sequence"/>
</dbReference>
<dbReference type="RefSeq" id="WP_093743282.1">
    <property type="nucleotide sequence ID" value="NZ_FNBP01000008.1"/>
</dbReference>
<feature type="transmembrane region" description="Helical" evidence="2">
    <location>
        <begin position="251"/>
        <end position="272"/>
    </location>
</feature>
<feature type="compositionally biased region" description="Acidic residues" evidence="1">
    <location>
        <begin position="143"/>
        <end position="169"/>
    </location>
</feature>
<accession>A0A1G7UNF1</accession>
<dbReference type="Pfam" id="PF13717">
    <property type="entry name" value="Zn_ribbon_4"/>
    <property type="match status" value="1"/>
</dbReference>
<feature type="region of interest" description="Disordered" evidence="1">
    <location>
        <begin position="39"/>
        <end position="245"/>
    </location>
</feature>
<dbReference type="STRING" id="218672.SAMN04489759_10868"/>
<evidence type="ECO:0000313" key="4">
    <source>
        <dbReference type="EMBL" id="SDG49125.1"/>
    </source>
</evidence>
<organism evidence="4 5">
    <name type="scientific">Sulfitobacter delicatus</name>
    <dbReference type="NCBI Taxonomy" id="218672"/>
    <lineage>
        <taxon>Bacteria</taxon>
        <taxon>Pseudomonadati</taxon>
        <taxon>Pseudomonadota</taxon>
        <taxon>Alphaproteobacteria</taxon>
        <taxon>Rhodobacterales</taxon>
        <taxon>Roseobacteraceae</taxon>
        <taxon>Sulfitobacter</taxon>
    </lineage>
</organism>
<keyword evidence="2" id="KW-0812">Transmembrane</keyword>
<keyword evidence="2" id="KW-0472">Membrane</keyword>
<dbReference type="InterPro" id="IPR011723">
    <property type="entry name" value="Znf/thioredoxin_put"/>
</dbReference>
<evidence type="ECO:0000313" key="5">
    <source>
        <dbReference type="Proteomes" id="UP000199399"/>
    </source>
</evidence>
<dbReference type="NCBIfam" id="TIGR02098">
    <property type="entry name" value="MJ0042_CXXC"/>
    <property type="match status" value="1"/>
</dbReference>
<proteinExistence type="predicted"/>
<feature type="domain" description="Zinc finger/thioredoxin putative" evidence="3">
    <location>
        <begin position="1"/>
        <end position="36"/>
    </location>
</feature>
<feature type="compositionally biased region" description="Basic and acidic residues" evidence="1">
    <location>
        <begin position="170"/>
        <end position="199"/>
    </location>
</feature>
<evidence type="ECO:0000256" key="2">
    <source>
        <dbReference type="SAM" id="Phobius"/>
    </source>
</evidence>
<dbReference type="AlphaFoldDB" id="A0A1G7UNF1"/>
<dbReference type="OrthoDB" id="7159357at2"/>
<feature type="compositionally biased region" description="Acidic residues" evidence="1">
    <location>
        <begin position="73"/>
        <end position="85"/>
    </location>
</feature>
<keyword evidence="5" id="KW-1185">Reference proteome</keyword>
<protein>
    <submittedName>
        <fullName evidence="4">MJ0042 family finger-like domain-containing protein</fullName>
    </submittedName>
</protein>